<dbReference type="GO" id="GO:0030001">
    <property type="term" value="P:metal ion transport"/>
    <property type="evidence" value="ECO:0007669"/>
    <property type="project" value="TreeGrafter"/>
</dbReference>
<feature type="domain" description="TRPM-like" evidence="7">
    <location>
        <begin position="447"/>
        <end position="648"/>
    </location>
</feature>
<keyword evidence="9" id="KW-1185">Reference proteome</keyword>
<dbReference type="Pfam" id="PF00520">
    <property type="entry name" value="Ion_trans"/>
    <property type="match status" value="1"/>
</dbReference>
<feature type="transmembrane region" description="Helical" evidence="5">
    <location>
        <begin position="848"/>
        <end position="868"/>
    </location>
</feature>
<evidence type="ECO:0000313" key="8">
    <source>
        <dbReference type="EMBL" id="CAD5111302.1"/>
    </source>
</evidence>
<organism evidence="8 9">
    <name type="scientific">Dimorphilus gyrociliatus</name>
    <dbReference type="NCBI Taxonomy" id="2664684"/>
    <lineage>
        <taxon>Eukaryota</taxon>
        <taxon>Metazoa</taxon>
        <taxon>Spiralia</taxon>
        <taxon>Lophotrochozoa</taxon>
        <taxon>Annelida</taxon>
        <taxon>Polychaeta</taxon>
        <taxon>Polychaeta incertae sedis</taxon>
        <taxon>Dinophilidae</taxon>
        <taxon>Dimorphilus</taxon>
    </lineage>
</organism>
<dbReference type="InterPro" id="IPR057366">
    <property type="entry name" value="TRPM-like"/>
</dbReference>
<keyword evidence="3 5" id="KW-1133">Transmembrane helix</keyword>
<evidence type="ECO:0000256" key="5">
    <source>
        <dbReference type="SAM" id="Phobius"/>
    </source>
</evidence>
<dbReference type="Pfam" id="PF25508">
    <property type="entry name" value="TRPM2"/>
    <property type="match status" value="1"/>
</dbReference>
<comment type="subcellular location">
    <subcellularLocation>
        <location evidence="1">Membrane</location>
        <topology evidence="1">Multi-pass membrane protein</topology>
    </subcellularLocation>
</comment>
<keyword evidence="4 5" id="KW-0472">Membrane</keyword>
<evidence type="ECO:0000313" key="9">
    <source>
        <dbReference type="Proteomes" id="UP000549394"/>
    </source>
</evidence>
<dbReference type="EMBL" id="CAJFCJ010000001">
    <property type="protein sequence ID" value="CAD5111302.1"/>
    <property type="molecule type" value="Genomic_DNA"/>
</dbReference>
<dbReference type="AlphaFoldDB" id="A0A7I8V9Q1"/>
<feature type="transmembrane region" description="Helical" evidence="5">
    <location>
        <begin position="919"/>
        <end position="937"/>
    </location>
</feature>
<name>A0A7I8V9Q1_9ANNE</name>
<comment type="caution">
    <text evidence="8">The sequence shown here is derived from an EMBL/GenBank/DDBJ whole genome shotgun (WGS) entry which is preliminary data.</text>
</comment>
<gene>
    <name evidence="8" type="ORF">DGYR_LOCUS617</name>
</gene>
<feature type="transmembrane region" description="Helical" evidence="5">
    <location>
        <begin position="957"/>
        <end position="982"/>
    </location>
</feature>
<reference evidence="8 9" key="1">
    <citation type="submission" date="2020-08" db="EMBL/GenBank/DDBJ databases">
        <authorList>
            <person name="Hejnol A."/>
        </authorList>
    </citation>
    <scope>NUCLEOTIDE SEQUENCE [LARGE SCALE GENOMIC DNA]</scope>
</reference>
<dbReference type="GO" id="GO:0005261">
    <property type="term" value="F:monoatomic cation channel activity"/>
    <property type="evidence" value="ECO:0007669"/>
    <property type="project" value="TreeGrafter"/>
</dbReference>
<dbReference type="PANTHER" id="PTHR13800:SF1">
    <property type="entry name" value="TRANSIENT RECEPTOR POTENTIAL CATION CHANNEL TRPM"/>
    <property type="match status" value="1"/>
</dbReference>
<feature type="transmembrane region" description="Helical" evidence="5">
    <location>
        <begin position="670"/>
        <end position="691"/>
    </location>
</feature>
<evidence type="ECO:0000259" key="6">
    <source>
        <dbReference type="Pfam" id="PF00520"/>
    </source>
</evidence>
<keyword evidence="2 5" id="KW-0812">Transmembrane</keyword>
<evidence type="ECO:0000256" key="1">
    <source>
        <dbReference type="ARBA" id="ARBA00004141"/>
    </source>
</evidence>
<accession>A0A7I8V9Q1</accession>
<dbReference type="Proteomes" id="UP000549394">
    <property type="component" value="Unassembled WGS sequence"/>
</dbReference>
<feature type="transmembrane region" description="Helical" evidence="5">
    <location>
        <begin position="889"/>
        <end position="907"/>
    </location>
</feature>
<evidence type="ECO:0000256" key="3">
    <source>
        <dbReference type="ARBA" id="ARBA00022989"/>
    </source>
</evidence>
<sequence length="1225" mass="142958">MAEEKKRINNGRSEENITATDATPFFLTLAAAKWKKETKLSLEKHETIGENLEKSLFDSLNLVYFEREEKLHEINSRDGQRKLFISDNNWYTNEKDNIINTYKLISEYRTPRNLAEPEACVTVSRSYDPIEQTLQKSVIQFLKYIFNENTWILTYGRDTPGYISEVFGKLYKDNNKIFLLGITEDIEIEEKWKAISGRQYNLQPQHTTYINFPNEKQSDRFRRLLEEEIVRNIREKDSNQTENDSIKDDNEINIRTQVYKYVYLLIGGDETTYSQLKNWYTVSCKVRSSRNVVMIVKDSGDIANLLIEALRIVDKVRSYEDYQRILRKYEFLYEFDSEEAFEMLMDIKKRQSFLEISEEKCFESNEIISKINALQECLDVDLSPNNLLYGIMDQPDNTSDIFTVLKVIYDHLYKLICCEHLWKLYQKIFTIDSTGTAKLLCYLCEEKSSLHISTSETSLSSVSENSKSTPHLDRINRQRASYVTTELIGDDCYIHYDPTTPAKFSREDKISLIKDIWESRNFEHARYTMKNERYVWDLLIYSILSNNKILTNELLEHTNSIAACLFALVIFKRLSDRAELISEVGLQNELKESSEYFEKLASEILKDLYNKDRKTAYGILQSYVPIDKAKNVQVLDIAVNTEAKSFLSGSCVQTYTDLVWRAGMINNWKYRLFILPGFILFSPLALLFGLISFSNLQKLEDDDDDSENKDSTFKQIKNSNFIAFFRSPVVKYSFKLTIYLFFLGLFSYFILTKLTPYKTKDADDMTIYELLIIIWVIGLFFDECRQIFLIWLEYRPFASQERKGCLKTIFNVFSKYFRGGWEVLDFTKILLFFCSVALRWRVEEDNFVVARIFFGITLILFYLRLLKFAYVFEALGPRILIIFMMTRDLIQFLFIAFIFLFSFGISYQAILGQWVDTDVSFYNVSTAIIAPQFWRIFGELQLKTIDKDKQSSDVFRWFLPAYVGIYLIAMNILLLNLLIAIFTNSFEQVRSESKQVWGAQKVSSTREYNLTPLFPSPINIITIILEIIFKILIKCLICCFGDGQPERGASLRREFLSKRARLQMSLKDAVISAQPKSLENDEKNVLEFLSDLSVDVAQMKKSFTASSVKNDNIHDLRSEIEEIKKLMRDLKRTSKINNNNSRENLVSTVVMDTGLRRRNTGEIQETAIKKELAPKTSAAQKYSDSPISNVSQTFYRKLSDVNVKVEGEKKEKDDGATIEIESQWL</sequence>
<dbReference type="InterPro" id="IPR050927">
    <property type="entry name" value="TRPM"/>
</dbReference>
<protein>
    <submittedName>
        <fullName evidence="8">DgyrCDS620</fullName>
    </submittedName>
</protein>
<feature type="transmembrane region" description="Helical" evidence="5">
    <location>
        <begin position="732"/>
        <end position="751"/>
    </location>
</feature>
<evidence type="ECO:0000256" key="2">
    <source>
        <dbReference type="ARBA" id="ARBA00022692"/>
    </source>
</evidence>
<evidence type="ECO:0000259" key="7">
    <source>
        <dbReference type="Pfam" id="PF25508"/>
    </source>
</evidence>
<dbReference type="GO" id="GO:0005886">
    <property type="term" value="C:plasma membrane"/>
    <property type="evidence" value="ECO:0007669"/>
    <property type="project" value="TreeGrafter"/>
</dbReference>
<feature type="domain" description="Ion transport" evidence="6">
    <location>
        <begin position="738"/>
        <end position="993"/>
    </location>
</feature>
<evidence type="ECO:0000256" key="4">
    <source>
        <dbReference type="ARBA" id="ARBA00023136"/>
    </source>
</evidence>
<dbReference type="InterPro" id="IPR005821">
    <property type="entry name" value="Ion_trans_dom"/>
</dbReference>
<proteinExistence type="predicted"/>
<dbReference type="PANTHER" id="PTHR13800">
    <property type="entry name" value="TRANSIENT RECEPTOR POTENTIAL CATION CHANNEL, SUBFAMILY M, MEMBER 6"/>
    <property type="match status" value="1"/>
</dbReference>